<dbReference type="GeneID" id="18919428"/>
<proteinExistence type="predicted"/>
<dbReference type="EMBL" id="JH931344">
    <property type="protein sequence ID" value="EKM48176.1"/>
    <property type="molecule type" value="Genomic_DNA"/>
</dbReference>
<organism evidence="1 2">
    <name type="scientific">Phanerochaete carnosa (strain HHB-10118-sp)</name>
    <name type="common">White-rot fungus</name>
    <name type="synonym">Peniophora carnosa</name>
    <dbReference type="NCBI Taxonomy" id="650164"/>
    <lineage>
        <taxon>Eukaryota</taxon>
        <taxon>Fungi</taxon>
        <taxon>Dikarya</taxon>
        <taxon>Basidiomycota</taxon>
        <taxon>Agaricomycotina</taxon>
        <taxon>Agaricomycetes</taxon>
        <taxon>Polyporales</taxon>
        <taxon>Phanerochaetaceae</taxon>
        <taxon>Phanerochaete</taxon>
    </lineage>
</organism>
<reference evidence="1 2" key="1">
    <citation type="journal article" date="2012" name="BMC Genomics">
        <title>Comparative genomics of the white-rot fungi, Phanerochaete carnosa and P. chrysosporium, to elucidate the genetic basis of the distinct wood types they colonize.</title>
        <authorList>
            <person name="Suzuki H."/>
            <person name="MacDonald J."/>
            <person name="Syed K."/>
            <person name="Salamov A."/>
            <person name="Hori C."/>
            <person name="Aerts A."/>
            <person name="Henrissat B."/>
            <person name="Wiebenga A."/>
            <person name="vanKuyk P.A."/>
            <person name="Barry K."/>
            <person name="Lindquist E."/>
            <person name="LaButti K."/>
            <person name="Lapidus A."/>
            <person name="Lucas S."/>
            <person name="Coutinho P."/>
            <person name="Gong Y."/>
            <person name="Samejima M."/>
            <person name="Mahadevan R."/>
            <person name="Abou-Zaid M."/>
            <person name="de Vries R.P."/>
            <person name="Igarashi K."/>
            <person name="Yadav J.S."/>
            <person name="Grigoriev I.V."/>
            <person name="Master E.R."/>
        </authorList>
    </citation>
    <scope>NUCLEOTIDE SEQUENCE [LARGE SCALE GENOMIC DNA]</scope>
    <source>
        <strain evidence="1 2">HHB-10118-sp</strain>
    </source>
</reference>
<evidence type="ECO:0000313" key="1">
    <source>
        <dbReference type="EMBL" id="EKM48176.1"/>
    </source>
</evidence>
<accession>K5UFE9</accession>
<dbReference type="Proteomes" id="UP000008370">
    <property type="component" value="Unassembled WGS sequence"/>
</dbReference>
<name>K5UFE9_PHACS</name>
<evidence type="ECO:0000313" key="2">
    <source>
        <dbReference type="Proteomes" id="UP000008370"/>
    </source>
</evidence>
<sequence>MCKKLAHVCFTFTLGAGIFLLFRKEFTLASTLALRLRSAGAALSLSVMTGSLSGASSFT</sequence>
<dbReference type="AlphaFoldDB" id="K5UFE9"/>
<dbReference type="HOGENOM" id="CLU_2961577_0_0_1"/>
<dbReference type="KEGG" id="pco:PHACADRAFT_266518"/>
<protein>
    <submittedName>
        <fullName evidence="1">Uncharacterized protein</fullName>
    </submittedName>
</protein>
<dbReference type="RefSeq" id="XP_007403272.1">
    <property type="nucleotide sequence ID" value="XM_007403210.1"/>
</dbReference>
<keyword evidence="2" id="KW-1185">Reference proteome</keyword>
<dbReference type="InParanoid" id="K5UFE9"/>
<gene>
    <name evidence="1" type="ORF">PHACADRAFT_266518</name>
</gene>